<dbReference type="AlphaFoldDB" id="A0AA40HPK5"/>
<proteinExistence type="inferred from homology"/>
<dbReference type="InterPro" id="IPR004827">
    <property type="entry name" value="bZIP"/>
</dbReference>
<evidence type="ECO:0000259" key="11">
    <source>
        <dbReference type="PROSITE" id="PS50217"/>
    </source>
</evidence>
<keyword evidence="7" id="KW-0539">Nucleus</keyword>
<dbReference type="InterPro" id="IPR003599">
    <property type="entry name" value="Ig_sub"/>
</dbReference>
<keyword evidence="5" id="KW-0804">Transcription</keyword>
<evidence type="ECO:0000256" key="5">
    <source>
        <dbReference type="ARBA" id="ARBA00023163"/>
    </source>
</evidence>
<keyword evidence="10" id="KW-0732">Signal</keyword>
<dbReference type="InterPro" id="IPR051117">
    <property type="entry name" value="TRG_var/const_region"/>
</dbReference>
<feature type="region of interest" description="Disordered" evidence="9">
    <location>
        <begin position="438"/>
        <end position="479"/>
    </location>
</feature>
<dbReference type="PROSITE" id="PS50835">
    <property type="entry name" value="IG_LIKE"/>
    <property type="match status" value="1"/>
</dbReference>
<dbReference type="SMART" id="SM00338">
    <property type="entry name" value="BRLZ"/>
    <property type="match status" value="1"/>
</dbReference>
<dbReference type="PANTHER" id="PTHR19256">
    <property type="entry name" value="T-CELL RECEPTOR GAMMA CHAIN"/>
    <property type="match status" value="1"/>
</dbReference>
<evidence type="ECO:0000259" key="12">
    <source>
        <dbReference type="PROSITE" id="PS50835"/>
    </source>
</evidence>
<keyword evidence="3" id="KW-0805">Transcription regulation</keyword>
<dbReference type="InterPro" id="IPR007110">
    <property type="entry name" value="Ig-like_dom"/>
</dbReference>
<dbReference type="GO" id="GO:0042981">
    <property type="term" value="P:regulation of apoptotic process"/>
    <property type="evidence" value="ECO:0007669"/>
    <property type="project" value="UniProtKB-ARBA"/>
</dbReference>
<keyword evidence="8" id="KW-0393">Immunoglobulin domain</keyword>
<evidence type="ECO:0000256" key="10">
    <source>
        <dbReference type="SAM" id="SignalP"/>
    </source>
</evidence>
<dbReference type="CDD" id="cd14692">
    <property type="entry name" value="bZIP_ATF4"/>
    <property type="match status" value="1"/>
</dbReference>
<dbReference type="InterPro" id="IPR036179">
    <property type="entry name" value="Ig-like_dom_sf"/>
</dbReference>
<organism evidence="13 14">
    <name type="scientific">Cnephaeus nilssonii</name>
    <name type="common">Northern bat</name>
    <name type="synonym">Eptesicus nilssonii</name>
    <dbReference type="NCBI Taxonomy" id="3371016"/>
    <lineage>
        <taxon>Eukaryota</taxon>
        <taxon>Metazoa</taxon>
        <taxon>Chordata</taxon>
        <taxon>Craniata</taxon>
        <taxon>Vertebrata</taxon>
        <taxon>Euteleostomi</taxon>
        <taxon>Mammalia</taxon>
        <taxon>Eutheria</taxon>
        <taxon>Laurasiatheria</taxon>
        <taxon>Chiroptera</taxon>
        <taxon>Yangochiroptera</taxon>
        <taxon>Vespertilionidae</taxon>
        <taxon>Cnephaeus</taxon>
    </lineage>
</organism>
<dbReference type="InterPro" id="IPR013783">
    <property type="entry name" value="Ig-like_fold"/>
</dbReference>
<dbReference type="SMART" id="SM00409">
    <property type="entry name" value="IG"/>
    <property type="match status" value="2"/>
</dbReference>
<evidence type="ECO:0000256" key="8">
    <source>
        <dbReference type="ARBA" id="ARBA00023319"/>
    </source>
</evidence>
<feature type="domain" description="Ig-like" evidence="12">
    <location>
        <begin position="223"/>
        <end position="299"/>
    </location>
</feature>
<evidence type="ECO:0000256" key="6">
    <source>
        <dbReference type="ARBA" id="ARBA00023170"/>
    </source>
</evidence>
<evidence type="ECO:0008006" key="15">
    <source>
        <dbReference type="Google" id="ProtNLM"/>
    </source>
</evidence>
<evidence type="ECO:0000256" key="3">
    <source>
        <dbReference type="ARBA" id="ARBA00023015"/>
    </source>
</evidence>
<evidence type="ECO:0000256" key="2">
    <source>
        <dbReference type="ARBA" id="ARBA00007163"/>
    </source>
</evidence>
<reference evidence="13" key="1">
    <citation type="submission" date="2023-06" db="EMBL/GenBank/DDBJ databases">
        <title>Reference genome for the Northern bat (Eptesicus nilssonii), a most northern bat species.</title>
        <authorList>
            <person name="Laine V.N."/>
            <person name="Pulliainen A.T."/>
            <person name="Lilley T.M."/>
        </authorList>
    </citation>
    <scope>NUCLEOTIDE SEQUENCE</scope>
    <source>
        <strain evidence="13">BLF_Eptnil</strain>
        <tissue evidence="13">Kidney</tissue>
    </source>
</reference>
<comment type="subcellular location">
    <subcellularLocation>
        <location evidence="1">Nucleus</location>
    </subcellularLocation>
</comment>
<comment type="similarity">
    <text evidence="2">Belongs to the bZIP family.</text>
</comment>
<feature type="chain" id="PRO_5041398855" description="Ig-like domain-containing protein" evidence="10">
    <location>
        <begin position="19"/>
        <end position="507"/>
    </location>
</feature>
<dbReference type="GO" id="GO:0005634">
    <property type="term" value="C:nucleus"/>
    <property type="evidence" value="ECO:0007669"/>
    <property type="project" value="UniProtKB-SubCell"/>
</dbReference>
<dbReference type="GO" id="GO:0003677">
    <property type="term" value="F:DNA binding"/>
    <property type="evidence" value="ECO:0007669"/>
    <property type="project" value="UniProtKB-KW"/>
</dbReference>
<dbReference type="InterPro" id="IPR046347">
    <property type="entry name" value="bZIP_sf"/>
</dbReference>
<evidence type="ECO:0000256" key="1">
    <source>
        <dbReference type="ARBA" id="ARBA00004123"/>
    </source>
</evidence>
<dbReference type="SMART" id="SM00406">
    <property type="entry name" value="IGv"/>
    <property type="match status" value="2"/>
</dbReference>
<dbReference type="GO" id="GO:0003700">
    <property type="term" value="F:DNA-binding transcription factor activity"/>
    <property type="evidence" value="ECO:0007669"/>
    <property type="project" value="InterPro"/>
</dbReference>
<comment type="caution">
    <text evidence="13">The sequence shown here is derived from an EMBL/GenBank/DDBJ whole genome shotgun (WGS) entry which is preliminary data.</text>
</comment>
<name>A0AA40HPK5_CNENI</name>
<evidence type="ECO:0000313" key="13">
    <source>
        <dbReference type="EMBL" id="KAK1334999.1"/>
    </source>
</evidence>
<protein>
    <recommendedName>
        <fullName evidence="15">Ig-like domain-containing protein</fullName>
    </recommendedName>
</protein>
<dbReference type="InterPro" id="IPR013106">
    <property type="entry name" value="Ig_V-set"/>
</dbReference>
<dbReference type="CDD" id="cd00099">
    <property type="entry name" value="IgV"/>
    <property type="match status" value="1"/>
</dbReference>
<dbReference type="Gene3D" id="2.60.40.10">
    <property type="entry name" value="Immunoglobulins"/>
    <property type="match status" value="3"/>
</dbReference>
<dbReference type="SUPFAM" id="SSF48726">
    <property type="entry name" value="Immunoglobulin"/>
    <property type="match status" value="3"/>
</dbReference>
<evidence type="ECO:0000256" key="4">
    <source>
        <dbReference type="ARBA" id="ARBA00023125"/>
    </source>
</evidence>
<feature type="domain" description="BZIP" evidence="11">
    <location>
        <begin position="433"/>
        <end position="496"/>
    </location>
</feature>
<dbReference type="PANTHER" id="PTHR19256:SF44">
    <property type="entry name" value="T CELL RECEPTOR GAMMA VARIABLE 9"/>
    <property type="match status" value="1"/>
</dbReference>
<feature type="compositionally biased region" description="Basic and acidic residues" evidence="9">
    <location>
        <begin position="468"/>
        <end position="479"/>
    </location>
</feature>
<keyword evidence="6" id="KW-0675">Receptor</keyword>
<dbReference type="EMBL" id="JAULJE010000014">
    <property type="protein sequence ID" value="KAK1334999.1"/>
    <property type="molecule type" value="Genomic_DNA"/>
</dbReference>
<gene>
    <name evidence="13" type="ORF">QTO34_004575</name>
</gene>
<dbReference type="Pfam" id="PF00170">
    <property type="entry name" value="bZIP_1"/>
    <property type="match status" value="1"/>
</dbReference>
<dbReference type="Gene3D" id="1.20.5.170">
    <property type="match status" value="1"/>
</dbReference>
<keyword evidence="4" id="KW-0238">DNA-binding</keyword>
<evidence type="ECO:0000256" key="9">
    <source>
        <dbReference type="SAM" id="MobiDB-lite"/>
    </source>
</evidence>
<sequence length="507" mass="57710">MPLLEAFTFLSFWALGLGLSTLEQSQMSITTEVGESIDIDCKITSTSFEKDIIHWYRQKPNQALEHLIYVSSTKGPARSHVDGKRNKVEARKNSQLLSSTLRIHFIGKEDTGLRDVLQGKSPHSDTSGDIQITQALTSITKKKGSTAFLECQIREILRKNSYIHWYRQKQDQTLKRILSISSDDDVIHEQGVSEERYEARKHHDGDTKMRISQDQLSFIRRPNRTVHISCKLSGIPLENAIVHWYQQKKGEPLRRILYGSTKNSKDNKLNPRLETYRKDGTFNLIINNVVKSDEAIYYCACWDLTMSQSHKGPVYWKEKNGNTILESQQGNTTKTGDTYMKFSWLTKLFQVRLQPPESPPCGIPVIWPILRTSTDGLAVPFNQWGLEAEESQGPFQLGMFLPSPGTLCGSAHPKPYSPPGHKMVAAKVKGKKLDKKLKKMEQSKTAATRHHQKKRAEQEALPDECEEQDKKNEALKEKANSLAKEIQYVKYLIEEARKARGKESAPS</sequence>
<evidence type="ECO:0000313" key="14">
    <source>
        <dbReference type="Proteomes" id="UP001177744"/>
    </source>
</evidence>
<dbReference type="PROSITE" id="PS50217">
    <property type="entry name" value="BZIP"/>
    <property type="match status" value="1"/>
</dbReference>
<keyword evidence="14" id="KW-1185">Reference proteome</keyword>
<dbReference type="Proteomes" id="UP001177744">
    <property type="component" value="Unassembled WGS sequence"/>
</dbReference>
<evidence type="ECO:0000256" key="7">
    <source>
        <dbReference type="ARBA" id="ARBA00023242"/>
    </source>
</evidence>
<dbReference type="Pfam" id="PF07686">
    <property type="entry name" value="V-set"/>
    <property type="match status" value="2"/>
</dbReference>
<feature type="signal peptide" evidence="10">
    <location>
        <begin position="1"/>
        <end position="18"/>
    </location>
</feature>
<dbReference type="SUPFAM" id="SSF57959">
    <property type="entry name" value="Leucine zipper domain"/>
    <property type="match status" value="1"/>
</dbReference>
<dbReference type="FunFam" id="1.20.5.170:FF:000021">
    <property type="entry name" value="Cyclic AMP-dependent transcription factor ATF-4"/>
    <property type="match status" value="1"/>
</dbReference>
<accession>A0AA40HPK5</accession>